<evidence type="ECO:0000313" key="2">
    <source>
        <dbReference type="Proteomes" id="UP000198323"/>
    </source>
</evidence>
<proteinExistence type="predicted"/>
<gene>
    <name evidence="1" type="ORF">ASZ78_008774</name>
</gene>
<comment type="caution">
    <text evidence="1">The sequence shown here is derived from an EMBL/GenBank/DDBJ whole genome shotgun (WGS) entry which is preliminary data.</text>
</comment>
<accession>A0A226NB38</accession>
<sequence>NTNFGLDEQRYYFLADPNLAAVLGIALQFPYINPEESWVFLVFCNAVHHSKVSDGEQCTLVNETKWQYYGTPGTDGILTLTWTHQTLGASHINIEVWGYQETGKVTLFLPVHKLSPVQLLRRALYLMHSLPLKQQEEMCKYISKWTFFLYTTGDSYSENWLAEWKYLYTLAREAPNTGTFSFTPVPAEAKYNTWDFGILRITPSTYSDGQRQVHHDIHLS</sequence>
<feature type="non-terminal residue" evidence="1">
    <location>
        <position position="1"/>
    </location>
</feature>
<dbReference type="AlphaFoldDB" id="A0A226NB38"/>
<protein>
    <submittedName>
        <fullName evidence="1">Uncharacterized protein</fullName>
    </submittedName>
</protein>
<dbReference type="STRING" id="9009.A0A226NB38"/>
<reference evidence="1 2" key="1">
    <citation type="submission" date="2016-07" db="EMBL/GenBank/DDBJ databases">
        <title>Disparate Historic Effective Population Sizes Predicted by Modern Levels of Genome Diversity for the Scaled Quail (Callipepla squamata) and the Northern Bobwhite (Colinus virginianus): Inferences from First and Second Generation Draft Genome Assemblies for Sympatric New World Quail.</title>
        <authorList>
            <person name="Oldeschulte D.L."/>
            <person name="Halley Y.A."/>
            <person name="Bhattarai E.K."/>
            <person name="Brashear W.A."/>
            <person name="Hill J."/>
            <person name="Metz R.P."/>
            <person name="Johnson C.D."/>
            <person name="Rollins D."/>
            <person name="Peterson M.J."/>
            <person name="Bickhart D.M."/>
            <person name="Decker J.E."/>
            <person name="Seabury C.M."/>
        </authorList>
    </citation>
    <scope>NUCLEOTIDE SEQUENCE [LARGE SCALE GENOMIC DNA]</scope>
    <source>
        <strain evidence="1 2">Texas</strain>
        <tissue evidence="1">Leg muscle</tissue>
    </source>
</reference>
<organism evidence="1 2">
    <name type="scientific">Callipepla squamata</name>
    <name type="common">Scaled quail</name>
    <dbReference type="NCBI Taxonomy" id="9009"/>
    <lineage>
        <taxon>Eukaryota</taxon>
        <taxon>Metazoa</taxon>
        <taxon>Chordata</taxon>
        <taxon>Craniata</taxon>
        <taxon>Vertebrata</taxon>
        <taxon>Euteleostomi</taxon>
        <taxon>Archelosauria</taxon>
        <taxon>Archosauria</taxon>
        <taxon>Dinosauria</taxon>
        <taxon>Saurischia</taxon>
        <taxon>Theropoda</taxon>
        <taxon>Coelurosauria</taxon>
        <taxon>Aves</taxon>
        <taxon>Neognathae</taxon>
        <taxon>Galloanserae</taxon>
        <taxon>Galliformes</taxon>
        <taxon>Odontophoridae</taxon>
        <taxon>Callipepla</taxon>
    </lineage>
</organism>
<dbReference type="Proteomes" id="UP000198323">
    <property type="component" value="Unassembled WGS sequence"/>
</dbReference>
<keyword evidence="2" id="KW-1185">Reference proteome</keyword>
<dbReference type="OrthoDB" id="6051552at2759"/>
<name>A0A226NB38_CALSU</name>
<evidence type="ECO:0000313" key="1">
    <source>
        <dbReference type="EMBL" id="OXB64698.1"/>
    </source>
</evidence>
<dbReference type="EMBL" id="MCFN01000114">
    <property type="protein sequence ID" value="OXB64698.1"/>
    <property type="molecule type" value="Genomic_DNA"/>
</dbReference>